<dbReference type="AlphaFoldDB" id="A0A0A9A853"/>
<accession>A0A0A9A853</accession>
<sequence>MMFIVSRIVIPNCFVQEILLRWVIRSRDIFEVLHNLNLTLILASSVYNIIMNK</sequence>
<organism evidence="1">
    <name type="scientific">Arundo donax</name>
    <name type="common">Giant reed</name>
    <name type="synonym">Donax arundinaceus</name>
    <dbReference type="NCBI Taxonomy" id="35708"/>
    <lineage>
        <taxon>Eukaryota</taxon>
        <taxon>Viridiplantae</taxon>
        <taxon>Streptophyta</taxon>
        <taxon>Embryophyta</taxon>
        <taxon>Tracheophyta</taxon>
        <taxon>Spermatophyta</taxon>
        <taxon>Magnoliopsida</taxon>
        <taxon>Liliopsida</taxon>
        <taxon>Poales</taxon>
        <taxon>Poaceae</taxon>
        <taxon>PACMAD clade</taxon>
        <taxon>Arundinoideae</taxon>
        <taxon>Arundineae</taxon>
        <taxon>Arundo</taxon>
    </lineage>
</organism>
<evidence type="ECO:0000313" key="1">
    <source>
        <dbReference type="EMBL" id="JAD43232.1"/>
    </source>
</evidence>
<proteinExistence type="predicted"/>
<reference evidence="1" key="1">
    <citation type="submission" date="2014-09" db="EMBL/GenBank/DDBJ databases">
        <authorList>
            <person name="Magalhaes I.L.F."/>
            <person name="Oliveira U."/>
            <person name="Santos F.R."/>
            <person name="Vidigal T.H.D.A."/>
            <person name="Brescovit A.D."/>
            <person name="Santos A.J."/>
        </authorList>
    </citation>
    <scope>NUCLEOTIDE SEQUENCE</scope>
    <source>
        <tissue evidence="1">Shoot tissue taken approximately 20 cm above the soil surface</tissue>
    </source>
</reference>
<protein>
    <submittedName>
        <fullName evidence="1">Uncharacterized protein</fullName>
    </submittedName>
</protein>
<dbReference type="EMBL" id="GBRH01254663">
    <property type="protein sequence ID" value="JAD43232.1"/>
    <property type="molecule type" value="Transcribed_RNA"/>
</dbReference>
<reference evidence="1" key="2">
    <citation type="journal article" date="2015" name="Data Brief">
        <title>Shoot transcriptome of the giant reed, Arundo donax.</title>
        <authorList>
            <person name="Barrero R.A."/>
            <person name="Guerrero F.D."/>
            <person name="Moolhuijzen P."/>
            <person name="Goolsby J.A."/>
            <person name="Tidwell J."/>
            <person name="Bellgard S.E."/>
            <person name="Bellgard M.I."/>
        </authorList>
    </citation>
    <scope>NUCLEOTIDE SEQUENCE</scope>
    <source>
        <tissue evidence="1">Shoot tissue taken approximately 20 cm above the soil surface</tissue>
    </source>
</reference>
<name>A0A0A9A853_ARUDO</name>